<dbReference type="PANTHER" id="PTHR36336">
    <property type="entry name" value="OS09G0560400 PROTEIN"/>
    <property type="match status" value="1"/>
</dbReference>
<dbReference type="EMBL" id="JAXIOK010000008">
    <property type="protein sequence ID" value="KAK4763695.1"/>
    <property type="molecule type" value="Genomic_DNA"/>
</dbReference>
<gene>
    <name evidence="3" type="ORF">SAY87_013133</name>
</gene>
<feature type="transmembrane region" description="Helical" evidence="1">
    <location>
        <begin position="164"/>
        <end position="186"/>
    </location>
</feature>
<keyword evidence="1" id="KW-0812">Transmembrane</keyword>
<dbReference type="Proteomes" id="UP001345219">
    <property type="component" value="Chromosome 11"/>
</dbReference>
<keyword evidence="4" id="KW-1185">Reference proteome</keyword>
<accession>A0AAN7KAH4</accession>
<name>A0AAN7KAH4_9MYRT</name>
<reference evidence="3 4" key="1">
    <citation type="journal article" date="2023" name="Hortic Res">
        <title>Pangenome of water caltrop reveals structural variations and asymmetric subgenome divergence after allopolyploidization.</title>
        <authorList>
            <person name="Zhang X."/>
            <person name="Chen Y."/>
            <person name="Wang L."/>
            <person name="Yuan Y."/>
            <person name="Fang M."/>
            <person name="Shi L."/>
            <person name="Lu R."/>
            <person name="Comes H.P."/>
            <person name="Ma Y."/>
            <person name="Chen Y."/>
            <person name="Huang G."/>
            <person name="Zhou Y."/>
            <person name="Zheng Z."/>
            <person name="Qiu Y."/>
        </authorList>
    </citation>
    <scope>NUCLEOTIDE SEQUENCE [LARGE SCALE GENOMIC DNA]</scope>
    <source>
        <tissue evidence="3">Roots</tissue>
    </source>
</reference>
<feature type="signal peptide" evidence="2">
    <location>
        <begin position="1"/>
        <end position="26"/>
    </location>
</feature>
<dbReference type="PANTHER" id="PTHR36336:SF1">
    <property type="entry name" value="OS09G0560400 PROTEIN"/>
    <property type="match status" value="1"/>
</dbReference>
<protein>
    <submittedName>
        <fullName evidence="3">Uncharacterized protein</fullName>
    </submittedName>
</protein>
<organism evidence="3 4">
    <name type="scientific">Trapa incisa</name>
    <dbReference type="NCBI Taxonomy" id="236973"/>
    <lineage>
        <taxon>Eukaryota</taxon>
        <taxon>Viridiplantae</taxon>
        <taxon>Streptophyta</taxon>
        <taxon>Embryophyta</taxon>
        <taxon>Tracheophyta</taxon>
        <taxon>Spermatophyta</taxon>
        <taxon>Magnoliopsida</taxon>
        <taxon>eudicotyledons</taxon>
        <taxon>Gunneridae</taxon>
        <taxon>Pentapetalae</taxon>
        <taxon>rosids</taxon>
        <taxon>malvids</taxon>
        <taxon>Myrtales</taxon>
        <taxon>Lythraceae</taxon>
        <taxon>Trapa</taxon>
    </lineage>
</organism>
<keyword evidence="2" id="KW-0732">Signal</keyword>
<feature type="chain" id="PRO_5043021677" evidence="2">
    <location>
        <begin position="27"/>
        <end position="209"/>
    </location>
</feature>
<sequence>MKPLGLQLFLLLFLLFLLSLPQFSSSSRPHPLGLRRSITELRALLSFKETPRGINVTFDCSPSGACVPCLYPEKKLEKYRCSETGYRIPLRCVEVTDGAKAKSVKGRSALDLLQDKAGPLLHTGEETISVDHRTLLEDSSSVEDGRQSYTTYRSCIPASNVEKISVVSFEGGIFFLLLASSAFIYYRKKRSFITMPGVGMTRIPANARF</sequence>
<evidence type="ECO:0000313" key="3">
    <source>
        <dbReference type="EMBL" id="KAK4763695.1"/>
    </source>
</evidence>
<comment type="caution">
    <text evidence="3">The sequence shown here is derived from an EMBL/GenBank/DDBJ whole genome shotgun (WGS) entry which is preliminary data.</text>
</comment>
<evidence type="ECO:0000256" key="1">
    <source>
        <dbReference type="SAM" id="Phobius"/>
    </source>
</evidence>
<dbReference type="AlphaFoldDB" id="A0AAN7KAH4"/>
<evidence type="ECO:0000313" key="4">
    <source>
        <dbReference type="Proteomes" id="UP001345219"/>
    </source>
</evidence>
<keyword evidence="1" id="KW-1133">Transmembrane helix</keyword>
<evidence type="ECO:0000256" key="2">
    <source>
        <dbReference type="SAM" id="SignalP"/>
    </source>
</evidence>
<keyword evidence="1" id="KW-0472">Membrane</keyword>
<proteinExistence type="predicted"/>